<dbReference type="InterPro" id="IPR050638">
    <property type="entry name" value="AA-Vitamin_Transporters"/>
</dbReference>
<accession>A0A1E8E3I1</accession>
<evidence type="ECO:0000256" key="1">
    <source>
        <dbReference type="ARBA" id="ARBA00004141"/>
    </source>
</evidence>
<organism evidence="7 8">
    <name type="scientific">Acinetobacter towneri</name>
    <dbReference type="NCBI Taxonomy" id="202956"/>
    <lineage>
        <taxon>Bacteria</taxon>
        <taxon>Pseudomonadati</taxon>
        <taxon>Pseudomonadota</taxon>
        <taxon>Gammaproteobacteria</taxon>
        <taxon>Moraxellales</taxon>
        <taxon>Moraxellaceae</taxon>
        <taxon>Acinetobacter</taxon>
    </lineage>
</organism>
<feature type="transmembrane region" description="Helical" evidence="5">
    <location>
        <begin position="137"/>
        <end position="157"/>
    </location>
</feature>
<keyword evidence="4 5" id="KW-0472">Membrane</keyword>
<protein>
    <recommendedName>
        <fullName evidence="6">EamA domain-containing protein</fullName>
    </recommendedName>
</protein>
<evidence type="ECO:0000256" key="5">
    <source>
        <dbReference type="SAM" id="Phobius"/>
    </source>
</evidence>
<evidence type="ECO:0000256" key="2">
    <source>
        <dbReference type="ARBA" id="ARBA00022692"/>
    </source>
</evidence>
<feature type="domain" description="EamA" evidence="6">
    <location>
        <begin position="5"/>
        <end position="129"/>
    </location>
</feature>
<dbReference type="SUPFAM" id="SSF103481">
    <property type="entry name" value="Multidrug resistance efflux transporter EmrE"/>
    <property type="match status" value="2"/>
</dbReference>
<evidence type="ECO:0000256" key="4">
    <source>
        <dbReference type="ARBA" id="ARBA00023136"/>
    </source>
</evidence>
<dbReference type="AlphaFoldDB" id="A0A1E8E3I1"/>
<feature type="transmembrane region" description="Helical" evidence="5">
    <location>
        <begin position="112"/>
        <end position="131"/>
    </location>
</feature>
<dbReference type="InterPro" id="IPR037185">
    <property type="entry name" value="EmrE-like"/>
</dbReference>
<comment type="subcellular location">
    <subcellularLocation>
        <location evidence="1">Membrane</location>
        <topology evidence="1">Multi-pass membrane protein</topology>
    </subcellularLocation>
</comment>
<dbReference type="InterPro" id="IPR000620">
    <property type="entry name" value="EamA_dom"/>
</dbReference>
<proteinExistence type="predicted"/>
<dbReference type="EMBL" id="MKQS01000009">
    <property type="protein sequence ID" value="OFE43753.1"/>
    <property type="molecule type" value="Genomic_DNA"/>
</dbReference>
<evidence type="ECO:0000256" key="3">
    <source>
        <dbReference type="ARBA" id="ARBA00022989"/>
    </source>
</evidence>
<dbReference type="PANTHER" id="PTHR32322:SF9">
    <property type="entry name" value="AMINO-ACID METABOLITE EFFLUX PUMP-RELATED"/>
    <property type="match status" value="1"/>
</dbReference>
<evidence type="ECO:0000259" key="6">
    <source>
        <dbReference type="Pfam" id="PF00892"/>
    </source>
</evidence>
<feature type="domain" description="EamA" evidence="6">
    <location>
        <begin position="139"/>
        <end position="269"/>
    </location>
</feature>
<keyword evidence="3 5" id="KW-1133">Transmembrane helix</keyword>
<feature type="transmembrane region" description="Helical" evidence="5">
    <location>
        <begin position="64"/>
        <end position="82"/>
    </location>
</feature>
<evidence type="ECO:0000313" key="8">
    <source>
        <dbReference type="Proteomes" id="UP000186931"/>
    </source>
</evidence>
<keyword evidence="2 5" id="KW-0812">Transmembrane</keyword>
<dbReference type="Proteomes" id="UP000186931">
    <property type="component" value="Unassembled WGS sequence"/>
</dbReference>
<comment type="caution">
    <text evidence="7">The sequence shown here is derived from an EMBL/GenBank/DDBJ whole genome shotgun (WGS) entry which is preliminary data.</text>
</comment>
<feature type="transmembrane region" description="Helical" evidence="5">
    <location>
        <begin position="169"/>
        <end position="187"/>
    </location>
</feature>
<name>A0A1E8E3I1_9GAMM</name>
<feature type="transmembrane region" description="Helical" evidence="5">
    <location>
        <begin position="252"/>
        <end position="270"/>
    </location>
</feature>
<sequence>MWIKICIATLAFAANSLLCRLALAEQQIDPMSFSLLRVGSGAVCLGLFYVVLQVQQPIQFQWKSALSLAVYLLGFSLAYLHIDAGIGALILFGAVQITMISYAILHGERMTLPRWVGLGCAILGMGLLLLPKASTPTLKYALMMLLAGIAWGFYSIAAKTMQHALTNTLSNFILATPVVAVFFLWHLPASFITWQGVVLAVLSGALASAGAYVLWYSIVKKIDHITASTVQLSVPCLAILGGVIFLGEQLTLLMVVATLIVLCGILMVILTKPRV</sequence>
<feature type="transmembrane region" description="Helical" evidence="5">
    <location>
        <begin position="193"/>
        <end position="215"/>
    </location>
</feature>
<feature type="transmembrane region" description="Helical" evidence="5">
    <location>
        <begin position="34"/>
        <end position="52"/>
    </location>
</feature>
<evidence type="ECO:0000313" key="7">
    <source>
        <dbReference type="EMBL" id="OFE43753.1"/>
    </source>
</evidence>
<dbReference type="GO" id="GO:0016020">
    <property type="term" value="C:membrane"/>
    <property type="evidence" value="ECO:0007669"/>
    <property type="project" value="UniProtKB-SubCell"/>
</dbReference>
<dbReference type="eggNOG" id="COG0697">
    <property type="taxonomic scope" value="Bacteria"/>
</dbReference>
<feature type="transmembrane region" description="Helical" evidence="5">
    <location>
        <begin position="227"/>
        <end position="246"/>
    </location>
</feature>
<reference evidence="7 8" key="1">
    <citation type="submission" date="2016-10" db="EMBL/GenBank/DDBJ databases">
        <title>Genome of airborne Acinetobacter sp. 5-2Ac02 in the hospital environment: Species near to Acinetobacter towneri.</title>
        <authorList>
            <person name="Barbosa B."/>
            <person name="Fernandez-Garcia L."/>
            <person name="Gato E."/>
            <person name="Leao R."/>
            <person name="Albano R."/>
            <person name="Fernandez B."/>
            <person name="Fernandez-Cuenca F."/>
            <person name="Marques E."/>
            <person name="Tomas M."/>
        </authorList>
    </citation>
    <scope>NUCLEOTIDE SEQUENCE [LARGE SCALE GENOMIC DNA]</scope>
    <source>
        <strain evidence="7 8">5-2Ac02</strain>
    </source>
</reference>
<gene>
    <name evidence="7" type="ORF">BJN41_05195</name>
</gene>
<dbReference type="Pfam" id="PF00892">
    <property type="entry name" value="EamA"/>
    <property type="match status" value="2"/>
</dbReference>
<dbReference type="RefSeq" id="WP_019837680.1">
    <property type="nucleotide sequence ID" value="NZ_CP183897.1"/>
</dbReference>
<feature type="transmembrane region" description="Helical" evidence="5">
    <location>
        <begin position="88"/>
        <end position="105"/>
    </location>
</feature>
<dbReference type="PANTHER" id="PTHR32322">
    <property type="entry name" value="INNER MEMBRANE TRANSPORTER"/>
    <property type="match status" value="1"/>
</dbReference>